<dbReference type="SUPFAM" id="SSF74653">
    <property type="entry name" value="TolA/TonB C-terminal domain"/>
    <property type="match status" value="1"/>
</dbReference>
<name>A0ABX1DCH4_9FLAO</name>
<feature type="region of interest" description="Disordered" evidence="1">
    <location>
        <begin position="1"/>
        <end position="25"/>
    </location>
</feature>
<keyword evidence="2" id="KW-0472">Membrane</keyword>
<proteinExistence type="predicted"/>
<feature type="compositionally biased region" description="Basic and acidic residues" evidence="1">
    <location>
        <begin position="15"/>
        <end position="25"/>
    </location>
</feature>
<organism evidence="4 5">
    <name type="scientific">Tamlana crocina</name>
    <dbReference type="NCBI Taxonomy" id="393006"/>
    <lineage>
        <taxon>Bacteria</taxon>
        <taxon>Pseudomonadati</taxon>
        <taxon>Bacteroidota</taxon>
        <taxon>Flavobacteriia</taxon>
        <taxon>Flavobacteriales</taxon>
        <taxon>Flavobacteriaceae</taxon>
        <taxon>Tamlana</taxon>
    </lineage>
</organism>
<protein>
    <submittedName>
        <fullName evidence="4">Energy transducer TonB</fullName>
    </submittedName>
</protein>
<comment type="caution">
    <text evidence="4">The sequence shown here is derived from an EMBL/GenBank/DDBJ whole genome shotgun (WGS) entry which is preliminary data.</text>
</comment>
<feature type="domain" description="TonB C-terminal" evidence="3">
    <location>
        <begin position="193"/>
        <end position="259"/>
    </location>
</feature>
<accession>A0ABX1DCH4</accession>
<reference evidence="4 5" key="1">
    <citation type="submission" date="2020-03" db="EMBL/GenBank/DDBJ databases">
        <title>Tamlana sp. nov, isolated from XXX.</title>
        <authorList>
            <person name="Cao W.R."/>
        </authorList>
    </citation>
    <scope>NUCLEOTIDE SEQUENCE [LARGE SCALE GENOMIC DNA]</scope>
    <source>
        <strain evidence="4 5">HST1-43</strain>
    </source>
</reference>
<dbReference type="InterPro" id="IPR037682">
    <property type="entry name" value="TonB_C"/>
</dbReference>
<dbReference type="Proteomes" id="UP000760545">
    <property type="component" value="Unassembled WGS sequence"/>
</dbReference>
<dbReference type="RefSeq" id="WP_167918353.1">
    <property type="nucleotide sequence ID" value="NZ_JAAVJS010000015.1"/>
</dbReference>
<gene>
    <name evidence="4" type="ORF">HC176_11270</name>
</gene>
<keyword evidence="2" id="KW-0812">Transmembrane</keyword>
<sequence>MRHQKIAHKPIRQNGEVEKKPHKHDTNLQKNSTLYFQVGLIVCLLAAYGLLEMKFETANVEIAALPPIDTIYIADPPNFTPEIIEESKPVEKVVTAPSETFIEVPDETPDIFIEETLKKEKVIAPITSPGDIILEEKPREPENVSFILIEDAPIYPGCEKFKDNKGRKKCMSDKITKLIQRKFDGNDIATSYGLQGVQRIDVQFTIDKTGKVNDVKTRSPHPKLDEEAERVIDMIPQMTPGKQRDKNVGVIYNLPIIFKAQ</sequence>
<evidence type="ECO:0000256" key="2">
    <source>
        <dbReference type="SAM" id="Phobius"/>
    </source>
</evidence>
<feature type="compositionally biased region" description="Basic residues" evidence="1">
    <location>
        <begin position="1"/>
        <end position="11"/>
    </location>
</feature>
<dbReference type="Gene3D" id="3.30.1150.10">
    <property type="match status" value="1"/>
</dbReference>
<keyword evidence="5" id="KW-1185">Reference proteome</keyword>
<evidence type="ECO:0000259" key="3">
    <source>
        <dbReference type="Pfam" id="PF03544"/>
    </source>
</evidence>
<feature type="transmembrane region" description="Helical" evidence="2">
    <location>
        <begin position="34"/>
        <end position="51"/>
    </location>
</feature>
<dbReference type="EMBL" id="JAAVJS010000015">
    <property type="protein sequence ID" value="NJX16065.1"/>
    <property type="molecule type" value="Genomic_DNA"/>
</dbReference>
<evidence type="ECO:0000313" key="5">
    <source>
        <dbReference type="Proteomes" id="UP000760545"/>
    </source>
</evidence>
<dbReference type="Pfam" id="PF03544">
    <property type="entry name" value="TonB_C"/>
    <property type="match status" value="1"/>
</dbReference>
<evidence type="ECO:0000313" key="4">
    <source>
        <dbReference type="EMBL" id="NJX16065.1"/>
    </source>
</evidence>
<evidence type="ECO:0000256" key="1">
    <source>
        <dbReference type="SAM" id="MobiDB-lite"/>
    </source>
</evidence>
<keyword evidence="2" id="KW-1133">Transmembrane helix</keyword>